<gene>
    <name evidence="3" type="ORF">HZU40_09670</name>
    <name evidence="2" type="ORF">HZU40_25550</name>
</gene>
<dbReference type="Proteomes" id="UP000515498">
    <property type="component" value="Chromosome"/>
</dbReference>
<evidence type="ECO:0000256" key="1">
    <source>
        <dbReference type="SAM" id="MobiDB-lite"/>
    </source>
</evidence>
<dbReference type="KEGG" id="mflu:HZU40_09670"/>
<protein>
    <submittedName>
        <fullName evidence="3">Uncharacterized protein</fullName>
    </submittedName>
</protein>
<organism evidence="3 4">
    <name type="scientific">Mycolicibacterium fluoranthenivorans</name>
    <dbReference type="NCBI Taxonomy" id="258505"/>
    <lineage>
        <taxon>Bacteria</taxon>
        <taxon>Bacillati</taxon>
        <taxon>Actinomycetota</taxon>
        <taxon>Actinomycetes</taxon>
        <taxon>Mycobacteriales</taxon>
        <taxon>Mycobacteriaceae</taxon>
        <taxon>Mycolicibacterium</taxon>
    </lineage>
</organism>
<dbReference type="KEGG" id="mflu:HZU40_25550"/>
<evidence type="ECO:0000313" key="2">
    <source>
        <dbReference type="EMBL" id="QNJ91526.1"/>
    </source>
</evidence>
<dbReference type="RefSeq" id="WP_187096239.1">
    <property type="nucleotide sequence ID" value="NZ_CP059894.1"/>
</dbReference>
<reference evidence="3 4" key="1">
    <citation type="submission" date="2020-07" db="EMBL/GenBank/DDBJ databases">
        <title>Draft genome sequence of four isobutane-metabolizing strains capable of cometabolically degrading diverse ether contaminants.</title>
        <authorList>
            <person name="Chen W."/>
            <person name="Faulkner N."/>
            <person name="Smith C."/>
            <person name="Hyman M."/>
        </authorList>
    </citation>
    <scope>NUCLEOTIDE SEQUENCE [LARGE SCALE GENOMIC DNA]</scope>
    <source>
        <strain evidence="3 4">2A</strain>
    </source>
</reference>
<dbReference type="EMBL" id="CP059894">
    <property type="protein sequence ID" value="QNJ94500.1"/>
    <property type="molecule type" value="Genomic_DNA"/>
</dbReference>
<dbReference type="EMBL" id="CP059894">
    <property type="protein sequence ID" value="QNJ91526.1"/>
    <property type="molecule type" value="Genomic_DNA"/>
</dbReference>
<accession>A0A7G8PJI4</accession>
<proteinExistence type="predicted"/>
<evidence type="ECO:0000313" key="4">
    <source>
        <dbReference type="Proteomes" id="UP000515498"/>
    </source>
</evidence>
<sequence length="66" mass="7284">MTALEATVRSGQTAAELDEAIQRGALPARREGHLVFVNLPDPEKPRRAARKKRETPRRPTVPVVDG</sequence>
<evidence type="ECO:0000313" key="3">
    <source>
        <dbReference type="EMBL" id="QNJ94500.1"/>
    </source>
</evidence>
<name>A0A7G8PJI4_9MYCO</name>
<dbReference type="AlphaFoldDB" id="A0A7G8PJI4"/>
<feature type="region of interest" description="Disordered" evidence="1">
    <location>
        <begin position="41"/>
        <end position="66"/>
    </location>
</feature>